<reference evidence="1" key="1">
    <citation type="journal article" date="2022" name="bioRxiv">
        <title>Population genetic analysis of Ophidiomyces ophidiicola, the causative agent of snake fungal disease, indicates recent introductions to the USA.</title>
        <authorList>
            <person name="Ladner J.T."/>
            <person name="Palmer J.M."/>
            <person name="Ettinger C.L."/>
            <person name="Stajich J.E."/>
            <person name="Farrell T.M."/>
            <person name="Glorioso B.M."/>
            <person name="Lawson B."/>
            <person name="Price S.J."/>
            <person name="Stengle A.G."/>
            <person name="Grear D.A."/>
            <person name="Lorch J.M."/>
        </authorList>
    </citation>
    <scope>NUCLEOTIDE SEQUENCE</scope>
    <source>
        <strain evidence="1">NWHC 24266-5</strain>
    </source>
</reference>
<comment type="caution">
    <text evidence="1">The sequence shown here is derived from an EMBL/GenBank/DDBJ whole genome shotgun (WGS) entry which is preliminary data.</text>
</comment>
<evidence type="ECO:0000313" key="1">
    <source>
        <dbReference type="EMBL" id="KAI2390526.1"/>
    </source>
</evidence>
<dbReference type="EMBL" id="JALBCA010000017">
    <property type="protein sequence ID" value="KAI2390526.1"/>
    <property type="molecule type" value="Genomic_DNA"/>
</dbReference>
<name>A0ACB8V4Q5_9EURO</name>
<protein>
    <submittedName>
        <fullName evidence="1">Uncharacterized protein</fullName>
    </submittedName>
</protein>
<accession>A0ACB8V4Q5</accession>
<gene>
    <name evidence="1" type="ORF">LOY88_001611</name>
</gene>
<sequence length="575" mass="64281">MVKLSYAGRKTQGLKLGLTVAKDLKKRIPPGSNARTAARDPHIELDLAGKFLTDEGIVAIAEALVGCIQFRDENHPHGVVRLTELSLKGNDMTMEAMAKLSNVVALSMDSLARLDISDNKIVIANNEQKREWRNFLKSFEGCYMLKMIDFSGNNLGSSGFDAIAEVYLKSDLDFVDVGSSEDHNENLHGIKQAFKSVSLNFKENTSSVSIRQDEIQCEVARLEHKELFSSTRGLKSVPYLVFSGCGNSTACAFHIWCMLMIHLSPEKLLECLPTGKSIAPAGTTTGTAGIIYALNDFGPLGRSLLNLGVRFLKEFSKVNDDIDLMNFGERFDSGEAIRAREVCRKTQIEMERVKYRAILDTLTTDGIQAVELWNVAFKTMTVARALLLDDDDKPKLIGQIDETCQNYEMDAIPDPPLSFYCPQAISPWSNFAEEFPCLPGTPEIKNSGINPVTPQPVWKNHGHRPSWGSNDFMVRNSPRAEMIKISPQTIARPAPKTVFKETGRFGLPLRLWARIIVDAMDENQILSPQQQMRIVRYACDWDSLEQELKITGGTEPEQIRKILNSMDCLNYSKFE</sequence>
<proteinExistence type="predicted"/>
<organism evidence="1">
    <name type="scientific">Ophidiomyces ophidiicola</name>
    <dbReference type="NCBI Taxonomy" id="1387563"/>
    <lineage>
        <taxon>Eukaryota</taxon>
        <taxon>Fungi</taxon>
        <taxon>Dikarya</taxon>
        <taxon>Ascomycota</taxon>
        <taxon>Pezizomycotina</taxon>
        <taxon>Eurotiomycetes</taxon>
        <taxon>Eurotiomycetidae</taxon>
        <taxon>Onygenales</taxon>
        <taxon>Onygenaceae</taxon>
        <taxon>Ophidiomyces</taxon>
    </lineage>
</organism>